<sequence>MEFRRKFGRKKEAKPTKGLLFIALLGLAILLWFKMEAILEALF</sequence>
<comment type="caution">
    <text evidence="1">The sequence shown here is derived from an EMBL/GenBank/DDBJ whole genome shotgun (WGS) entry which is preliminary data.</text>
</comment>
<name>A4BW00_9FLAO</name>
<dbReference type="RefSeq" id="WP_004568934.1">
    <property type="nucleotide sequence ID" value="NZ_CH724148.1"/>
</dbReference>
<protein>
    <submittedName>
        <fullName evidence="1">Uncharacterized protein</fullName>
    </submittedName>
</protein>
<proteinExistence type="predicted"/>
<evidence type="ECO:0000313" key="1">
    <source>
        <dbReference type="EMBL" id="EAR13141.1"/>
    </source>
</evidence>
<keyword evidence="2" id="KW-1185">Reference proteome</keyword>
<accession>A4BW00</accession>
<dbReference type="EMBL" id="AAOG01000001">
    <property type="protein sequence ID" value="EAR13141.1"/>
    <property type="molecule type" value="Genomic_DNA"/>
</dbReference>
<gene>
    <name evidence="1" type="ORF">PI23P_01567</name>
</gene>
<dbReference type="HOGENOM" id="CLU_3237475_0_0_10"/>
<organism evidence="1 2">
    <name type="scientific">Polaribacter irgensii 23-P</name>
    <dbReference type="NCBI Taxonomy" id="313594"/>
    <lineage>
        <taxon>Bacteria</taxon>
        <taxon>Pseudomonadati</taxon>
        <taxon>Bacteroidota</taxon>
        <taxon>Flavobacteriia</taxon>
        <taxon>Flavobacteriales</taxon>
        <taxon>Flavobacteriaceae</taxon>
    </lineage>
</organism>
<dbReference type="Proteomes" id="UP000003053">
    <property type="component" value="Unassembled WGS sequence"/>
</dbReference>
<dbReference type="AlphaFoldDB" id="A4BW00"/>
<reference evidence="1 2" key="1">
    <citation type="submission" date="2006-02" db="EMBL/GenBank/DDBJ databases">
        <authorList>
            <person name="Murray A."/>
            <person name="Staley J."/>
            <person name="Ferriera S."/>
            <person name="Johnson J."/>
            <person name="Kravitz S."/>
            <person name="Halpern A."/>
            <person name="Remington K."/>
            <person name="Beeson K."/>
            <person name="Tran B."/>
            <person name="Rogers Y.-H."/>
            <person name="Friedman R."/>
            <person name="Venter J.C."/>
        </authorList>
    </citation>
    <scope>NUCLEOTIDE SEQUENCE [LARGE SCALE GENOMIC DNA]</scope>
    <source>
        <strain evidence="1 2">23-P</strain>
    </source>
</reference>
<dbReference type="eggNOG" id="ENOG50300CB">
    <property type="taxonomic scope" value="Bacteria"/>
</dbReference>
<dbReference type="STRING" id="313594.PI23P_01567"/>
<evidence type="ECO:0000313" key="2">
    <source>
        <dbReference type="Proteomes" id="UP000003053"/>
    </source>
</evidence>